<accession>A0A0G0M4Y9</accession>
<evidence type="ECO:0000259" key="1">
    <source>
        <dbReference type="PROSITE" id="PS50022"/>
    </source>
</evidence>
<evidence type="ECO:0000313" key="3">
    <source>
        <dbReference type="Proteomes" id="UP000033881"/>
    </source>
</evidence>
<dbReference type="AlphaFoldDB" id="A0A0G0M4Y9"/>
<sequence length="416" mass="47249">FYFDVAKQMGPYFGDAFKVSSMPNETAIAWRWGVDRNDIRLFDNFGDFASWVGANKLGREQVHSYFYSGDGLIDTSKQTWEYLTGKSDFEKVEVKAEENGGLVIIPSKPLTSVVPIEIELGVTAEPQAPKKLSFPYLGDVNLRSNKVASDPKLRLFAFEYRKQKEALMAKAKVTTNSAWFGDVARHLIDGDISSVWRSHRVLWSQEKSTSLTLDLGSSVEIDRFVWLNAYADKSPTKYILELSLDGKVWQQIGSRDEERRIEPGSMEVMSFNPQKARYVRMTILSSLNNDSPGVAEVWAVPASFADLDIKEAENFLVQPFGYVPDQQSYIFTLGKVGHVGRADIYWQDNQRLEWVSSFDSRLELVYDSSPHLYRVYVPARGNKIEKIRISNITIPGKIEVSSVKYRHLPLGEILAR</sequence>
<dbReference type="SUPFAM" id="SSF49785">
    <property type="entry name" value="Galactose-binding domain-like"/>
    <property type="match status" value="1"/>
</dbReference>
<proteinExistence type="predicted"/>
<dbReference type="InterPro" id="IPR008979">
    <property type="entry name" value="Galactose-bd-like_sf"/>
</dbReference>
<feature type="domain" description="F5/8 type C" evidence="1">
    <location>
        <begin position="148"/>
        <end position="300"/>
    </location>
</feature>
<dbReference type="EMBL" id="LBWB01000039">
    <property type="protein sequence ID" value="KKQ98332.1"/>
    <property type="molecule type" value="Genomic_DNA"/>
</dbReference>
<gene>
    <name evidence="2" type="ORF">UT24_C0039G0015</name>
</gene>
<dbReference type="Gene3D" id="2.60.120.260">
    <property type="entry name" value="Galactose-binding domain-like"/>
    <property type="match status" value="1"/>
</dbReference>
<protein>
    <recommendedName>
        <fullName evidence="1">F5/8 type C domain-containing protein</fullName>
    </recommendedName>
</protein>
<dbReference type="PROSITE" id="PS50022">
    <property type="entry name" value="FA58C_3"/>
    <property type="match status" value="1"/>
</dbReference>
<dbReference type="InterPro" id="IPR000421">
    <property type="entry name" value="FA58C"/>
</dbReference>
<comment type="caution">
    <text evidence="2">The sequence shown here is derived from an EMBL/GenBank/DDBJ whole genome shotgun (WGS) entry which is preliminary data.</text>
</comment>
<organism evidence="2 3">
    <name type="scientific">Candidatus Woesebacteria bacterium GW2011_GWB1_39_12</name>
    <dbReference type="NCBI Taxonomy" id="1618574"/>
    <lineage>
        <taxon>Bacteria</taxon>
        <taxon>Candidatus Woeseibacteriota</taxon>
    </lineage>
</organism>
<name>A0A0G0M4Y9_9BACT</name>
<feature type="non-terminal residue" evidence="2">
    <location>
        <position position="1"/>
    </location>
</feature>
<dbReference type="Proteomes" id="UP000033881">
    <property type="component" value="Unassembled WGS sequence"/>
</dbReference>
<evidence type="ECO:0000313" key="2">
    <source>
        <dbReference type="EMBL" id="KKQ98332.1"/>
    </source>
</evidence>
<reference evidence="2 3" key="1">
    <citation type="journal article" date="2015" name="Nature">
        <title>rRNA introns, odd ribosomes, and small enigmatic genomes across a large radiation of phyla.</title>
        <authorList>
            <person name="Brown C.T."/>
            <person name="Hug L.A."/>
            <person name="Thomas B.C."/>
            <person name="Sharon I."/>
            <person name="Castelle C.J."/>
            <person name="Singh A."/>
            <person name="Wilkins M.J."/>
            <person name="Williams K.H."/>
            <person name="Banfield J.F."/>
        </authorList>
    </citation>
    <scope>NUCLEOTIDE SEQUENCE [LARGE SCALE GENOMIC DNA]</scope>
</reference>
<dbReference type="STRING" id="1618574.UT24_C0039G0015"/>
<dbReference type="Pfam" id="PF00754">
    <property type="entry name" value="F5_F8_type_C"/>
    <property type="match status" value="1"/>
</dbReference>